<dbReference type="EC" id="2.5.1.48" evidence="7"/>
<dbReference type="PANTHER" id="PTHR11808">
    <property type="entry name" value="TRANS-SULFURATION ENZYME FAMILY MEMBER"/>
    <property type="match status" value="1"/>
</dbReference>
<dbReference type="InterPro" id="IPR015424">
    <property type="entry name" value="PyrdxlP-dep_Trfase"/>
</dbReference>
<dbReference type="GeneID" id="99674343"/>
<dbReference type="GO" id="GO:0030170">
    <property type="term" value="F:pyridoxal phosphate binding"/>
    <property type="evidence" value="ECO:0007669"/>
    <property type="project" value="InterPro"/>
</dbReference>
<comment type="similarity">
    <text evidence="2 5">Belongs to the trans-sulfuration enzymes family.</text>
</comment>
<comment type="cofactor">
    <cofactor evidence="1 5">
        <name>pyridoxal 5'-phosphate</name>
        <dbReference type="ChEBI" id="CHEBI:597326"/>
    </cofactor>
</comment>
<keyword evidence="9" id="KW-1185">Reference proteome</keyword>
<reference evidence="7 8" key="1">
    <citation type="submission" date="2018-02" db="EMBL/GenBank/DDBJ databases">
        <authorList>
            <person name="Cohen D.B."/>
            <person name="Kent A.D."/>
        </authorList>
    </citation>
    <scope>NUCLEOTIDE SEQUENCE [LARGE SCALE GENOMIC DNA]</scope>
    <source>
        <strain evidence="7 8">CECT 9216</strain>
    </source>
</reference>
<dbReference type="InterPro" id="IPR000277">
    <property type="entry name" value="Cys/Met-Metab_PyrdxlP-dep_enz"/>
</dbReference>
<dbReference type="AlphaFoldDB" id="A0A2N9K7H6"/>
<dbReference type="EMBL" id="OKQR01000001">
    <property type="protein sequence ID" value="SPD91318.1"/>
    <property type="molecule type" value="Genomic_DNA"/>
</dbReference>
<protein>
    <submittedName>
        <fullName evidence="7">Cystathionine gamma-synthase</fullName>
        <ecNumber evidence="7">2.5.1.48</ecNumber>
    </submittedName>
</protein>
<dbReference type="CDD" id="cd00614">
    <property type="entry name" value="CGS_like"/>
    <property type="match status" value="1"/>
</dbReference>
<dbReference type="EMBL" id="OKQU01000001">
    <property type="protein sequence ID" value="SPE06543.1"/>
    <property type="molecule type" value="Genomic_DNA"/>
</dbReference>
<dbReference type="PANTHER" id="PTHR11808:SF15">
    <property type="entry name" value="CYSTATHIONINE GAMMA-LYASE"/>
    <property type="match status" value="1"/>
</dbReference>
<evidence type="ECO:0000313" key="7">
    <source>
        <dbReference type="EMBL" id="SPE06543.1"/>
    </source>
</evidence>
<dbReference type="Gene3D" id="3.90.1150.10">
    <property type="entry name" value="Aspartate Aminotransferase, domain 1"/>
    <property type="match status" value="1"/>
</dbReference>
<evidence type="ECO:0000256" key="2">
    <source>
        <dbReference type="ARBA" id="ARBA00009077"/>
    </source>
</evidence>
<evidence type="ECO:0000256" key="5">
    <source>
        <dbReference type="RuleBase" id="RU362118"/>
    </source>
</evidence>
<dbReference type="FunFam" id="3.40.640.10:FF:000009">
    <property type="entry name" value="Cystathionine gamma-synthase homolog"/>
    <property type="match status" value="1"/>
</dbReference>
<dbReference type="GO" id="GO:0019343">
    <property type="term" value="P:cysteine biosynthetic process via cystathionine"/>
    <property type="evidence" value="ECO:0007669"/>
    <property type="project" value="TreeGrafter"/>
</dbReference>
<evidence type="ECO:0000256" key="1">
    <source>
        <dbReference type="ARBA" id="ARBA00001933"/>
    </source>
</evidence>
<dbReference type="GO" id="GO:0019346">
    <property type="term" value="P:transsulfuration"/>
    <property type="evidence" value="ECO:0007669"/>
    <property type="project" value="InterPro"/>
</dbReference>
<dbReference type="FunFam" id="3.90.1150.10:FF:000033">
    <property type="entry name" value="Cystathionine gamma-synthase"/>
    <property type="match status" value="1"/>
</dbReference>
<sequence length="379" mass="41330">MKFDTQLIHGGISLDQSTGAVSVPIHMASTFKQTKIGEAKYEYSRSGNPTREAVESLIADLENGTAGFAFASGSAAISTIFSLFSSGDHIIVGNDVYGGTFRLIDNVLKRTGQTFTIVDTRDLSAIQEAIQDNTVAIYLETPTNPLLRISDIKAISELAHRHNLLSIVDNTFASPYVQKPIDLGVDIVVHSASKYLGGHSDLIAGLVVTKGEELSEKIKFLQNAIGAILAPQESWLLQRGMKTLGLRMRAHQSNAQTIFDYLKTQDKVAKIYFPGDPDNPDHALAKQQMNGFGAMISFELKVGLDPEQFISNLKIITLAESLGALESLIEIPAKMTHGAIPRNIRISHGIQDELIRLSVGVEDIADLIEDLEQSFNQLK</sequence>
<dbReference type="SUPFAM" id="SSF53383">
    <property type="entry name" value="PLP-dependent transferases"/>
    <property type="match status" value="1"/>
</dbReference>
<dbReference type="PIRSF" id="PIRSF001434">
    <property type="entry name" value="CGS"/>
    <property type="match status" value="1"/>
</dbReference>
<dbReference type="GO" id="GO:0009086">
    <property type="term" value="P:methionine biosynthetic process"/>
    <property type="evidence" value="ECO:0007669"/>
    <property type="project" value="UniProtKB-ARBA"/>
</dbReference>
<evidence type="ECO:0000313" key="6">
    <source>
        <dbReference type="EMBL" id="SPD91318.1"/>
    </source>
</evidence>
<proteinExistence type="inferred from homology"/>
<organism evidence="7 8">
    <name type="scientific">Leuconostoc suionicum</name>
    <dbReference type="NCBI Taxonomy" id="1511761"/>
    <lineage>
        <taxon>Bacteria</taxon>
        <taxon>Bacillati</taxon>
        <taxon>Bacillota</taxon>
        <taxon>Bacilli</taxon>
        <taxon>Lactobacillales</taxon>
        <taxon>Lactobacillaceae</taxon>
        <taxon>Leuconostoc</taxon>
    </lineage>
</organism>
<keyword evidence="7" id="KW-0808">Transferase</keyword>
<reference evidence="6 9" key="2">
    <citation type="submission" date="2018-02" db="EMBL/GenBank/DDBJ databases">
        <authorList>
            <person name="Rodrigo-Torres L."/>
            <person name="Arahal R. D."/>
            <person name="Lucena T."/>
        </authorList>
    </citation>
    <scope>NUCLEOTIDE SEQUENCE [LARGE SCALE GENOMIC DNA]</scope>
    <source>
        <strain evidence="6 9">CECT 8486</strain>
    </source>
</reference>
<dbReference type="GO" id="GO:0003962">
    <property type="term" value="F:cystathionine gamma-synthase activity"/>
    <property type="evidence" value="ECO:0007669"/>
    <property type="project" value="UniProtKB-EC"/>
</dbReference>
<dbReference type="KEGG" id="lsu:A6B45_06025"/>
<accession>A0A2N9K7H6</accession>
<dbReference type="InterPro" id="IPR015421">
    <property type="entry name" value="PyrdxlP-dep_Trfase_major"/>
</dbReference>
<dbReference type="InterPro" id="IPR015422">
    <property type="entry name" value="PyrdxlP-dep_Trfase_small"/>
</dbReference>
<gene>
    <name evidence="7" type="primary">metB</name>
    <name evidence="6" type="ORF">LES8486_00294</name>
    <name evidence="7" type="ORF">LES9216_00441</name>
</gene>
<keyword evidence="3 4" id="KW-0663">Pyridoxal phosphate</keyword>
<evidence type="ECO:0000313" key="8">
    <source>
        <dbReference type="Proteomes" id="UP000237923"/>
    </source>
</evidence>
<dbReference type="RefSeq" id="WP_072613802.1">
    <property type="nucleotide sequence ID" value="NZ_AP017935.1"/>
</dbReference>
<feature type="modified residue" description="N6-(pyridoxal phosphate)lysine" evidence="4">
    <location>
        <position position="194"/>
    </location>
</feature>
<evidence type="ECO:0000256" key="3">
    <source>
        <dbReference type="ARBA" id="ARBA00022898"/>
    </source>
</evidence>
<evidence type="ECO:0000313" key="9">
    <source>
        <dbReference type="Proteomes" id="UP000239237"/>
    </source>
</evidence>
<dbReference type="GO" id="GO:0004123">
    <property type="term" value="F:cystathionine gamma-lyase activity"/>
    <property type="evidence" value="ECO:0007669"/>
    <property type="project" value="TreeGrafter"/>
</dbReference>
<dbReference type="Gene3D" id="3.40.640.10">
    <property type="entry name" value="Type I PLP-dependent aspartate aminotransferase-like (Major domain)"/>
    <property type="match status" value="1"/>
</dbReference>
<name>A0A2N9K7H6_9LACO</name>
<dbReference type="Proteomes" id="UP000237923">
    <property type="component" value="Unassembled WGS sequence"/>
</dbReference>
<evidence type="ECO:0000256" key="4">
    <source>
        <dbReference type="PIRSR" id="PIRSR001434-2"/>
    </source>
</evidence>
<dbReference type="GO" id="GO:0005737">
    <property type="term" value="C:cytoplasm"/>
    <property type="evidence" value="ECO:0007669"/>
    <property type="project" value="TreeGrafter"/>
</dbReference>
<dbReference type="Pfam" id="PF01053">
    <property type="entry name" value="Cys_Met_Meta_PP"/>
    <property type="match status" value="1"/>
</dbReference>
<dbReference type="Proteomes" id="UP000239237">
    <property type="component" value="Unassembled WGS sequence"/>
</dbReference>